<dbReference type="Proteomes" id="UP000887565">
    <property type="component" value="Unplaced"/>
</dbReference>
<dbReference type="AlphaFoldDB" id="A0A915IGZ9"/>
<keyword evidence="1" id="KW-1185">Reference proteome</keyword>
<evidence type="ECO:0000313" key="2">
    <source>
        <dbReference type="WBParaSite" id="nRc.2.0.1.t13446-RA"/>
    </source>
</evidence>
<proteinExistence type="predicted"/>
<reference evidence="2" key="1">
    <citation type="submission" date="2022-11" db="UniProtKB">
        <authorList>
            <consortium name="WormBaseParasite"/>
        </authorList>
    </citation>
    <scope>IDENTIFICATION</scope>
</reference>
<sequence>MCGKNFIVDLKFWDKEHFHKIYGTIFRLENIITGFHIGEDITLVLTKFGYLDQEKELAPKRRDNIDYILLCCVYDLEIVLAKMNEKSKTGMIGISREALNLKALMMDCYFCGLMRSRSCGANRAP</sequence>
<protein>
    <submittedName>
        <fullName evidence="2">Uncharacterized protein</fullName>
    </submittedName>
</protein>
<name>A0A915IGZ9_ROMCU</name>
<dbReference type="WBParaSite" id="nRc.2.0.1.t13446-RA">
    <property type="protein sequence ID" value="nRc.2.0.1.t13446-RA"/>
    <property type="gene ID" value="nRc.2.0.1.g13446"/>
</dbReference>
<accession>A0A915IGZ9</accession>
<evidence type="ECO:0000313" key="1">
    <source>
        <dbReference type="Proteomes" id="UP000887565"/>
    </source>
</evidence>
<organism evidence="1 2">
    <name type="scientific">Romanomermis culicivorax</name>
    <name type="common">Nematode worm</name>
    <dbReference type="NCBI Taxonomy" id="13658"/>
    <lineage>
        <taxon>Eukaryota</taxon>
        <taxon>Metazoa</taxon>
        <taxon>Ecdysozoa</taxon>
        <taxon>Nematoda</taxon>
        <taxon>Enoplea</taxon>
        <taxon>Dorylaimia</taxon>
        <taxon>Mermithida</taxon>
        <taxon>Mermithoidea</taxon>
        <taxon>Mermithidae</taxon>
        <taxon>Romanomermis</taxon>
    </lineage>
</organism>